<organism evidence="2 3">
    <name type="scientific">Streptomyces coelicolor (strain ATCC BAA-471 / A3(2) / M145)</name>
    <dbReference type="NCBI Taxonomy" id="100226"/>
    <lineage>
        <taxon>Bacteria</taxon>
        <taxon>Bacillati</taxon>
        <taxon>Actinomycetota</taxon>
        <taxon>Actinomycetes</taxon>
        <taxon>Kitasatosporales</taxon>
        <taxon>Streptomycetaceae</taxon>
        <taxon>Streptomyces</taxon>
        <taxon>Streptomyces albidoflavus group</taxon>
    </lineage>
</organism>
<dbReference type="HOGENOM" id="CLU_1785780_0_0_11"/>
<geneLocation type="plasmid" evidence="3">
    <name>SCP1</name>
</geneLocation>
<accession>Q99QP4</accession>
<dbReference type="InParanoid" id="Q99QP4"/>
<reference evidence="2" key="4">
    <citation type="journal article" date="2008" name="Proc. Natl. Acad. Sci. U.S.A.">
        <title>2-Alkyl-4-hydroxymethylfuran-3-carboxylic acids, antibiotic production inducers discovered by Streptomyces coelicolor genome mining.</title>
        <authorList>
            <person name="Corre C."/>
            <person name="Song L."/>
            <person name="O'Rourke S."/>
            <person name="Chater K.F."/>
            <person name="Challis G.L."/>
        </authorList>
    </citation>
    <scope>NUCLEOTIDE SEQUENCE</scope>
    <source>
        <strain evidence="2">A3</strain>
        <plasmid evidence="3">SCP1</plasmid>
    </source>
</reference>
<sequence length="152" mass="16226">MGLLFAAMDDELTNDDHLRALAALEAVVQNDDGALQALVGGTRERPLAALLAAYGQHTLHRVLLAAFGIEATMTYDETGQRVAELNGDPMARIVFLLADSLHHQAILAGDDLVTAKRIGGSVLLAIHAFTDADNQDALALLRALRNEALQGY</sequence>
<evidence type="ECO:0000313" key="1">
    <source>
        <dbReference type="EMBL" id="CAC36551.1"/>
    </source>
</evidence>
<gene>
    <name evidence="1" type="ordered locus">SCP1.29</name>
    <name evidence="2" type="ordered locus">SCP1.325c</name>
</gene>
<dbReference type="EMBL" id="AL589148">
    <property type="protein sequence ID" value="CAC36551.1"/>
    <property type="molecule type" value="Genomic_DNA"/>
</dbReference>
<reference evidence="2" key="2">
    <citation type="submission" date="2001-02" db="EMBL/GenBank/DDBJ databases">
        <authorList>
            <person name="Bentley S.D."/>
            <person name="Parkhill J."/>
            <person name="Barrell B.G."/>
            <person name="Rajandream M.A."/>
        </authorList>
    </citation>
    <scope>NUCLEOTIDE SEQUENCE</scope>
    <source>
        <strain evidence="2">A3</strain>
        <plasmid evidence="3">SCP1</plasmid>
    </source>
</reference>
<dbReference type="PATRIC" id="fig|100226.15.peg.7975"/>
<evidence type="ECO:0000313" key="2">
    <source>
        <dbReference type="EMBL" id="CAC36850.1"/>
    </source>
</evidence>
<reference evidence="3" key="3">
    <citation type="journal article" date="2002" name="Nature">
        <title>Complete genome sequence of the model actinomycete Streptomyces coelicolor A3(2).</title>
        <authorList>
            <person name="Bentley S.D."/>
            <person name="Chater K.F."/>
            <person name="Cerdeno-Tarraga A.M."/>
            <person name="Challis G.L."/>
            <person name="Thomson N.R."/>
            <person name="James K.D."/>
            <person name="Harris D.E."/>
            <person name="Quail M.A."/>
            <person name="Kieser H."/>
            <person name="Harper D."/>
            <person name="Bateman A."/>
            <person name="Brown S."/>
            <person name="Chandra G."/>
            <person name="Chen C.W."/>
            <person name="Collins M."/>
            <person name="Cronin A."/>
            <person name="Fraser A."/>
            <person name="Goble A."/>
            <person name="Hidalgo J."/>
            <person name="Hornsby T."/>
            <person name="Howarth S."/>
            <person name="Huang C.H."/>
            <person name="Kieser T."/>
            <person name="Larke L."/>
            <person name="Murphy L."/>
            <person name="Oliver K."/>
            <person name="O'Neil S."/>
            <person name="Rabbinowitsch E."/>
            <person name="Rajandream M.A."/>
            <person name="Rutherford K."/>
            <person name="Rutter S."/>
            <person name="Seeger K."/>
            <person name="Saunders D."/>
            <person name="Sharp S."/>
            <person name="Squares R."/>
            <person name="Squares S."/>
            <person name="Taylor K."/>
            <person name="Warren T."/>
            <person name="Wietzorrek A."/>
            <person name="Woodward J."/>
            <person name="Barrell B.G."/>
            <person name="Parkhill J."/>
            <person name="Hopwood D.A."/>
        </authorList>
    </citation>
    <scope>NUCLEOTIDE SEQUENCE [LARGE SCALE GENOMIC DNA]</scope>
    <source>
        <strain evidence="3">ATCC BAA-471 / A3(2) / M145</strain>
        <plasmid evidence="3">SCP1</plasmid>
    </source>
</reference>
<reference evidence="2" key="6">
    <citation type="submission" date="2015-02" db="EMBL/GenBank/DDBJ databases">
        <title>.</title>
        <authorList>
            <person name="Brown S.P."/>
            <person name="Murphy L.D."/>
            <person name="Harris D."/>
        </authorList>
    </citation>
    <scope>NUCLEOTIDE SEQUENCE</scope>
    <source>
        <strain evidence="2">A3</strain>
        <plasmid evidence="3">SCP1</plasmid>
    </source>
</reference>
<dbReference type="Proteomes" id="UP000001973">
    <property type="component" value="Plasmid SCP1"/>
</dbReference>
<protein>
    <submittedName>
        <fullName evidence="2">Uncharacterized protein</fullName>
    </submittedName>
</protein>
<dbReference type="KEGG" id="sco:SCP1.325c"/>
<dbReference type="OrthoDB" id="4189546at2"/>
<reference evidence="2" key="1">
    <citation type="journal article" date="1998" name="J. Bacteriol.">
        <title>Cloning and physical mapping of the EcoRI fragments of the giant linear plasmid SCP1.</title>
        <authorList>
            <person name="Redenbach M."/>
            <person name="Ikeda K."/>
            <person name="Yamasaki M."/>
            <person name="Kinashi H."/>
        </authorList>
    </citation>
    <scope>NUCLEOTIDE SEQUENCE</scope>
    <source>
        <strain evidence="2">A3</strain>
        <plasmid evidence="3">SCP1</plasmid>
    </source>
</reference>
<dbReference type="EMBL" id="AL589148">
    <property type="protein sequence ID" value="CAC36850.1"/>
    <property type="molecule type" value="Genomic_DNA"/>
</dbReference>
<keyword evidence="3" id="KW-1185">Reference proteome</keyword>
<proteinExistence type="predicted"/>
<evidence type="ECO:0000313" key="3">
    <source>
        <dbReference type="Proteomes" id="UP000001973"/>
    </source>
</evidence>
<reference evidence="2" key="5">
    <citation type="journal article" date="2009" name="Mol. Microbiol.">
        <title>Extracellular signalling, translational control, two repressors and an activator all contribute to the regulation of methylenomycin production in Streptomyces coelicolor.</title>
        <authorList>
            <person name="O'Rourke S."/>
            <person name="Wietzorrek A."/>
            <person name="Fowler K."/>
            <person name="Corre C."/>
            <person name="Challis G.L."/>
            <person name="Chater K.F."/>
        </authorList>
    </citation>
    <scope>NUCLEOTIDE SEQUENCE</scope>
    <source>
        <strain evidence="2">A3</strain>
        <plasmid evidence="3">SCP1</plasmid>
    </source>
</reference>
<dbReference type="AlphaFoldDB" id="Q99QP4"/>
<name>Q99QP4_STRCO</name>
<dbReference type="KEGG" id="sco:SCP1.29"/>